<gene>
    <name evidence="3" type="primary">feoA</name>
    <name evidence="3" type="ORF">ACBT_0786</name>
</gene>
<dbReference type="InterPro" id="IPR008988">
    <property type="entry name" value="Transcriptional_repressor_C"/>
</dbReference>
<dbReference type="Pfam" id="PF04023">
    <property type="entry name" value="FeoA"/>
    <property type="match status" value="1"/>
</dbReference>
<dbReference type="AlphaFoldDB" id="A0A7L5JNH1"/>
<dbReference type="PANTHER" id="PTHR42954:SF1">
    <property type="entry name" value="FERROUS IRON TRANSPORTER FEOA DOMAIN-CONTAINING PROTEIN"/>
    <property type="match status" value="1"/>
</dbReference>
<evidence type="ECO:0000313" key="3">
    <source>
        <dbReference type="EMBL" id="QKJ26717.1"/>
    </source>
</evidence>
<name>A0A7L5JNH1_9BACT</name>
<dbReference type="InterPro" id="IPR052713">
    <property type="entry name" value="FeoA"/>
</dbReference>
<evidence type="ECO:0000256" key="1">
    <source>
        <dbReference type="ARBA" id="ARBA00023004"/>
    </source>
</evidence>
<dbReference type="PANTHER" id="PTHR42954">
    <property type="entry name" value="FE(2+) TRANSPORT PROTEIN A"/>
    <property type="match status" value="1"/>
</dbReference>
<dbReference type="SUPFAM" id="SSF50037">
    <property type="entry name" value="C-terminal domain of transcriptional repressors"/>
    <property type="match status" value="1"/>
</dbReference>
<dbReference type="Proteomes" id="UP000509513">
    <property type="component" value="Chromosome"/>
</dbReference>
<dbReference type="SMART" id="SM00899">
    <property type="entry name" value="FeoA"/>
    <property type="match status" value="1"/>
</dbReference>
<dbReference type="InterPro" id="IPR038157">
    <property type="entry name" value="FeoA_core_dom"/>
</dbReference>
<organism evidence="3 4">
    <name type="scientific">Aliarcobacter cibarius</name>
    <dbReference type="NCBI Taxonomy" id="255507"/>
    <lineage>
        <taxon>Bacteria</taxon>
        <taxon>Pseudomonadati</taxon>
        <taxon>Campylobacterota</taxon>
        <taxon>Epsilonproteobacteria</taxon>
        <taxon>Campylobacterales</taxon>
        <taxon>Arcobacteraceae</taxon>
        <taxon>Aliarcobacter</taxon>
    </lineage>
</organism>
<keyword evidence="1" id="KW-0408">Iron</keyword>
<evidence type="ECO:0000313" key="4">
    <source>
        <dbReference type="Proteomes" id="UP000509513"/>
    </source>
</evidence>
<reference evidence="3 4" key="1">
    <citation type="submission" date="2020-05" db="EMBL/GenBank/DDBJ databases">
        <title>Complete genome sequencing of Campylobacter and Arcobacter type strains.</title>
        <authorList>
            <person name="Miller W.G."/>
            <person name="Yee E."/>
        </authorList>
    </citation>
    <scope>NUCLEOTIDE SEQUENCE [LARGE SCALE GENOMIC DNA]</scope>
    <source>
        <strain evidence="3 4">LMG 21996</strain>
    </source>
</reference>
<proteinExistence type="predicted"/>
<dbReference type="RefSeq" id="WP_024774832.1">
    <property type="nucleotide sequence ID" value="NZ_CP054051.1"/>
</dbReference>
<sequence>MSVNDLKVNRRAEITDIICDEILKNRLYSFGIIKGSTICVTAKSMAKKTVEIKINQSKVALRSSEASKIKVSYED</sequence>
<feature type="domain" description="Ferrous iron transporter FeoA-like" evidence="2">
    <location>
        <begin position="1"/>
        <end position="73"/>
    </location>
</feature>
<dbReference type="EMBL" id="CP054051">
    <property type="protein sequence ID" value="QKJ26717.1"/>
    <property type="molecule type" value="Genomic_DNA"/>
</dbReference>
<protein>
    <submittedName>
        <fullName evidence="3">Ferrous iron transport protein A</fullName>
    </submittedName>
</protein>
<dbReference type="GO" id="GO:0046914">
    <property type="term" value="F:transition metal ion binding"/>
    <property type="evidence" value="ECO:0007669"/>
    <property type="project" value="InterPro"/>
</dbReference>
<dbReference type="Gene3D" id="2.30.30.90">
    <property type="match status" value="1"/>
</dbReference>
<dbReference type="KEGG" id="acib:ACBT_0786"/>
<evidence type="ECO:0000259" key="2">
    <source>
        <dbReference type="SMART" id="SM00899"/>
    </source>
</evidence>
<accession>A0A7L5JNH1</accession>
<dbReference type="InterPro" id="IPR007167">
    <property type="entry name" value="Fe-transptr_FeoA-like"/>
</dbReference>